<dbReference type="AlphaFoldDB" id="A0ABD2Q0V3"/>
<feature type="domain" description="Glutamyl/glutaminyl-tRNA synthetase class Ib anti-codon binding" evidence="12">
    <location>
        <begin position="351"/>
        <end position="454"/>
    </location>
</feature>
<dbReference type="InterPro" id="IPR020058">
    <property type="entry name" value="Glu/Gln-tRNA-synth_Ib_cat-dom"/>
</dbReference>
<dbReference type="PANTHER" id="PTHR43097:SF4">
    <property type="entry name" value="GLUTAMINE--TRNA LIGASE"/>
    <property type="match status" value="1"/>
</dbReference>
<evidence type="ECO:0000256" key="10">
    <source>
        <dbReference type="RuleBase" id="RU363037"/>
    </source>
</evidence>
<dbReference type="EC" id="6.1.1.18" evidence="2"/>
<organism evidence="15 16">
    <name type="scientific">Cichlidogyrus casuarinus</name>
    <dbReference type="NCBI Taxonomy" id="1844966"/>
    <lineage>
        <taxon>Eukaryota</taxon>
        <taxon>Metazoa</taxon>
        <taxon>Spiralia</taxon>
        <taxon>Lophotrochozoa</taxon>
        <taxon>Platyhelminthes</taxon>
        <taxon>Monogenea</taxon>
        <taxon>Monopisthocotylea</taxon>
        <taxon>Dactylogyridea</taxon>
        <taxon>Ancyrocephalidae</taxon>
        <taxon>Cichlidogyrus</taxon>
    </lineage>
</organism>
<dbReference type="InterPro" id="IPR014729">
    <property type="entry name" value="Rossmann-like_a/b/a_fold"/>
</dbReference>
<keyword evidence="16" id="KW-1185">Reference proteome</keyword>
<evidence type="ECO:0000259" key="14">
    <source>
        <dbReference type="Pfam" id="PF20974"/>
    </source>
</evidence>
<evidence type="ECO:0000313" key="15">
    <source>
        <dbReference type="EMBL" id="KAL3313105.1"/>
    </source>
</evidence>
<name>A0ABD2Q0V3_9PLAT</name>
<evidence type="ECO:0000256" key="3">
    <source>
        <dbReference type="ARBA" id="ARBA00022598"/>
    </source>
</evidence>
<evidence type="ECO:0000259" key="11">
    <source>
        <dbReference type="Pfam" id="PF00749"/>
    </source>
</evidence>
<evidence type="ECO:0000256" key="7">
    <source>
        <dbReference type="ARBA" id="ARBA00023146"/>
    </source>
</evidence>
<evidence type="ECO:0000256" key="4">
    <source>
        <dbReference type="ARBA" id="ARBA00022741"/>
    </source>
</evidence>
<feature type="domain" description="tRNA synthetases class I (E and Q) anti-codon binding" evidence="14">
    <location>
        <begin position="467"/>
        <end position="540"/>
    </location>
</feature>
<dbReference type="NCBIfam" id="TIGR00440">
    <property type="entry name" value="glnS"/>
    <property type="match status" value="1"/>
</dbReference>
<evidence type="ECO:0000256" key="1">
    <source>
        <dbReference type="ARBA" id="ARBA00005594"/>
    </source>
</evidence>
<feature type="domain" description="Glutaminyl-tRNA synthetase class Ib non-specific RNA-binding" evidence="13">
    <location>
        <begin position="12"/>
        <end position="40"/>
    </location>
</feature>
<dbReference type="InterPro" id="IPR004514">
    <property type="entry name" value="Gln-tRNA-synth"/>
</dbReference>
<comment type="catalytic activity">
    <reaction evidence="9">
        <text>tRNA(Gln) + L-glutamine + ATP = L-glutaminyl-tRNA(Gln) + AMP + diphosphate</text>
        <dbReference type="Rhea" id="RHEA:20121"/>
        <dbReference type="Rhea" id="RHEA-COMP:9662"/>
        <dbReference type="Rhea" id="RHEA-COMP:9681"/>
        <dbReference type="ChEBI" id="CHEBI:30616"/>
        <dbReference type="ChEBI" id="CHEBI:33019"/>
        <dbReference type="ChEBI" id="CHEBI:58359"/>
        <dbReference type="ChEBI" id="CHEBI:78442"/>
        <dbReference type="ChEBI" id="CHEBI:78521"/>
        <dbReference type="ChEBI" id="CHEBI:456215"/>
        <dbReference type="EC" id="6.1.1.18"/>
    </reaction>
</comment>
<comment type="similarity">
    <text evidence="1 10">Belongs to the class-I aminoacyl-tRNA synthetase family.</text>
</comment>
<keyword evidence="5 10" id="KW-0067">ATP-binding</keyword>
<evidence type="ECO:0000256" key="9">
    <source>
        <dbReference type="ARBA" id="ARBA00048270"/>
    </source>
</evidence>
<dbReference type="GO" id="GO:0004819">
    <property type="term" value="F:glutamine-tRNA ligase activity"/>
    <property type="evidence" value="ECO:0007669"/>
    <property type="project" value="UniProtKB-EC"/>
</dbReference>
<sequence length="565" mass="65152">MTESEAKAPIQGEAAKFHKPGENYKSPGYVTTSLTESLLKQHLARTKGGIRTRFPPEPNGILHIGHAKAINFNFGYAKKMNGVCFLRYDDTNPEKEEEKFFLAIKEMVEWLGFTPYKITHASDNFEQLYKWAELLIERNLAYICHQPVEEMRGHNPPPSPWRDRPIKESLALFRDMRAGKLSEGSATLRMKHTMEDGKQDPVAYRIKYVPHANTGDKWCIYPTYDYTHCLCDSIEDITHSLCTKEFQARRSSYYWLCNALDIYCPVQWEYGRLNILYTVISKRKILKLVESGIVNDWDDPRLFTLTALRRRGFPPEAINTFCEKIGVTVTDTMLEPSSLEACVRDYLNEHAPRRMVVLEPLKVTITNWDEIHPKVNSLEIPVPDFPADENSSKHTMTLKSTLFIERSDFMEVMEKGYKRFSPDQTVGLRQAGLILTHQQTIKDSAGVVTELKVTAKPVREGAKPKAFIHWVSDVVPCEIRMYERLFTEKNPDSAPNGYLSCVNPNSLTVLKDSCMDAKFLPQLKEYDRFQFERMGYFVVDKDSQLNKKIVFNRIVTLREDAKKKS</sequence>
<evidence type="ECO:0000259" key="12">
    <source>
        <dbReference type="Pfam" id="PF03950"/>
    </source>
</evidence>
<dbReference type="FunFam" id="3.40.50.620:FF:000049">
    <property type="entry name" value="Probable glutamine--tRNA ligase"/>
    <property type="match status" value="1"/>
</dbReference>
<dbReference type="InterPro" id="IPR011035">
    <property type="entry name" value="Ribosomal_bL25/Gln-tRNA_synth"/>
</dbReference>
<keyword evidence="3 10" id="KW-0436">Ligase</keyword>
<dbReference type="Pfam" id="PF03950">
    <property type="entry name" value="tRNA-synt_1c_C"/>
    <property type="match status" value="1"/>
</dbReference>
<evidence type="ECO:0000256" key="6">
    <source>
        <dbReference type="ARBA" id="ARBA00022917"/>
    </source>
</evidence>
<evidence type="ECO:0000256" key="2">
    <source>
        <dbReference type="ARBA" id="ARBA00012836"/>
    </source>
</evidence>
<dbReference type="InterPro" id="IPR020056">
    <property type="entry name" value="Rbsml_bL25/Gln-tRNA_synth_N"/>
</dbReference>
<dbReference type="InterPro" id="IPR000924">
    <property type="entry name" value="Glu/Gln-tRNA-synth"/>
</dbReference>
<protein>
    <recommendedName>
        <fullName evidence="2">glutamine--tRNA ligase</fullName>
        <ecNumber evidence="2">6.1.1.18</ecNumber>
    </recommendedName>
    <alternativeName>
        <fullName evidence="8">Glutaminyl-tRNA synthetase</fullName>
    </alternativeName>
</protein>
<evidence type="ECO:0000259" key="13">
    <source>
        <dbReference type="Pfam" id="PF04557"/>
    </source>
</evidence>
<dbReference type="Pfam" id="PF00749">
    <property type="entry name" value="tRNA-synt_1c"/>
    <property type="match status" value="1"/>
</dbReference>
<dbReference type="EMBL" id="JBJKFK010001434">
    <property type="protein sequence ID" value="KAL3313105.1"/>
    <property type="molecule type" value="Genomic_DNA"/>
</dbReference>
<dbReference type="Proteomes" id="UP001626550">
    <property type="component" value="Unassembled WGS sequence"/>
</dbReference>
<evidence type="ECO:0000256" key="8">
    <source>
        <dbReference type="ARBA" id="ARBA00030466"/>
    </source>
</evidence>
<dbReference type="Gene3D" id="3.40.50.620">
    <property type="entry name" value="HUPs"/>
    <property type="match status" value="1"/>
</dbReference>
<dbReference type="SUPFAM" id="SSF52374">
    <property type="entry name" value="Nucleotidylyl transferase"/>
    <property type="match status" value="1"/>
</dbReference>
<feature type="domain" description="Glutamyl/glutaminyl-tRNA synthetase class Ib catalytic" evidence="11">
    <location>
        <begin position="50"/>
        <end position="348"/>
    </location>
</feature>
<keyword evidence="7 10" id="KW-0030">Aminoacyl-tRNA synthetase</keyword>
<dbReference type="InterPro" id="IPR049437">
    <property type="entry name" value="tRNA-synt_1c_C2"/>
</dbReference>
<gene>
    <name evidence="15" type="primary">QARS1</name>
    <name evidence="15" type="ORF">Ciccas_008293</name>
</gene>
<dbReference type="InterPro" id="IPR001412">
    <property type="entry name" value="aa-tRNA-synth_I_CS"/>
</dbReference>
<dbReference type="Gene3D" id="2.40.240.10">
    <property type="entry name" value="Ribosomal Protein L25, Chain P"/>
    <property type="match status" value="3"/>
</dbReference>
<dbReference type="Pfam" id="PF20974">
    <property type="entry name" value="tRNA-synt_1c_C2"/>
    <property type="match status" value="1"/>
</dbReference>
<comment type="caution">
    <text evidence="15">The sequence shown here is derived from an EMBL/GenBank/DDBJ whole genome shotgun (WGS) entry which is preliminary data.</text>
</comment>
<dbReference type="InterPro" id="IPR007638">
    <property type="entry name" value="Gln-tRNA-synth_Ib_RNA-bd_2"/>
</dbReference>
<evidence type="ECO:0000256" key="5">
    <source>
        <dbReference type="ARBA" id="ARBA00022840"/>
    </source>
</evidence>
<dbReference type="SUPFAM" id="SSF50715">
    <property type="entry name" value="Ribosomal protein L25-like"/>
    <property type="match status" value="1"/>
</dbReference>
<dbReference type="GO" id="GO:0006412">
    <property type="term" value="P:translation"/>
    <property type="evidence" value="ECO:0007669"/>
    <property type="project" value="UniProtKB-KW"/>
</dbReference>
<dbReference type="GO" id="GO:0005524">
    <property type="term" value="F:ATP binding"/>
    <property type="evidence" value="ECO:0007669"/>
    <property type="project" value="UniProtKB-KW"/>
</dbReference>
<dbReference type="InterPro" id="IPR020059">
    <property type="entry name" value="Glu/Gln-tRNA-synth_Ib_codon-bd"/>
</dbReference>
<dbReference type="InterPro" id="IPR050132">
    <property type="entry name" value="Gln/Glu-tRNA_Ligase"/>
</dbReference>
<dbReference type="PROSITE" id="PS00178">
    <property type="entry name" value="AA_TRNA_LIGASE_I"/>
    <property type="match status" value="1"/>
</dbReference>
<keyword evidence="4 10" id="KW-0547">Nucleotide-binding</keyword>
<dbReference type="GO" id="GO:0017101">
    <property type="term" value="C:aminoacyl-tRNA synthetase multienzyme complex"/>
    <property type="evidence" value="ECO:0007669"/>
    <property type="project" value="UniProtKB-ARBA"/>
</dbReference>
<dbReference type="PANTHER" id="PTHR43097">
    <property type="entry name" value="GLUTAMINE-TRNA LIGASE"/>
    <property type="match status" value="1"/>
</dbReference>
<proteinExistence type="inferred from homology"/>
<keyword evidence="6 10" id="KW-0648">Protein biosynthesis</keyword>
<dbReference type="PRINTS" id="PR00987">
    <property type="entry name" value="TRNASYNTHGLU"/>
</dbReference>
<evidence type="ECO:0000313" key="16">
    <source>
        <dbReference type="Proteomes" id="UP001626550"/>
    </source>
</evidence>
<accession>A0ABD2Q0V3</accession>
<dbReference type="Pfam" id="PF04557">
    <property type="entry name" value="tRNA_synt_1c_R2"/>
    <property type="match status" value="1"/>
</dbReference>
<reference evidence="15 16" key="1">
    <citation type="submission" date="2024-11" db="EMBL/GenBank/DDBJ databases">
        <title>Adaptive evolution of stress response genes in parasites aligns with host niche diversity.</title>
        <authorList>
            <person name="Hahn C."/>
            <person name="Resl P."/>
        </authorList>
    </citation>
    <scope>NUCLEOTIDE SEQUENCE [LARGE SCALE GENOMIC DNA]</scope>
    <source>
        <strain evidence="15">EGGRZ-B1_66</strain>
        <tissue evidence="15">Body</tissue>
    </source>
</reference>
<dbReference type="CDD" id="cd00807">
    <property type="entry name" value="GlnRS_core"/>
    <property type="match status" value="1"/>
</dbReference>